<evidence type="ECO:0000256" key="6">
    <source>
        <dbReference type="SAM" id="Phobius"/>
    </source>
</evidence>
<dbReference type="AlphaFoldDB" id="A0A6M2DXF6"/>
<keyword evidence="3 6" id="KW-0812">Transmembrane</keyword>
<accession>A0A6M2DXF6</accession>
<feature type="transmembrane region" description="Helical" evidence="6">
    <location>
        <begin position="192"/>
        <end position="215"/>
    </location>
</feature>
<evidence type="ECO:0000313" key="8">
    <source>
        <dbReference type="EMBL" id="NOV50684.1"/>
    </source>
</evidence>
<evidence type="ECO:0000256" key="3">
    <source>
        <dbReference type="ARBA" id="ARBA00022692"/>
    </source>
</evidence>
<keyword evidence="4 6" id="KW-1133">Transmembrane helix</keyword>
<reference evidence="8" key="1">
    <citation type="submission" date="2020-03" db="EMBL/GenBank/DDBJ databases">
        <title>Transcriptomic Profiling of the Digestive Tract of the Rat Flea, Xenopsylla cheopis, Following Blood Feeding and Infection with Yersinia pestis.</title>
        <authorList>
            <person name="Bland D.M."/>
            <person name="Martens C.A."/>
            <person name="Virtaneva K."/>
            <person name="Kanakabandi K."/>
            <person name="Long D."/>
            <person name="Rosenke R."/>
            <person name="Saturday G.A."/>
            <person name="Hoyt F.H."/>
            <person name="Bruno D.P."/>
            <person name="Ribeiro J.M.C."/>
            <person name="Hinnebusch J."/>
        </authorList>
    </citation>
    <scope>NUCLEOTIDE SEQUENCE</scope>
</reference>
<dbReference type="GO" id="GO:0016020">
    <property type="term" value="C:membrane"/>
    <property type="evidence" value="ECO:0007669"/>
    <property type="project" value="UniProtKB-SubCell"/>
</dbReference>
<dbReference type="Pfam" id="PF00001">
    <property type="entry name" value="7tm_1"/>
    <property type="match status" value="1"/>
</dbReference>
<comment type="subcellular location">
    <subcellularLocation>
        <location evidence="1">Membrane</location>
    </subcellularLocation>
</comment>
<evidence type="ECO:0000256" key="4">
    <source>
        <dbReference type="ARBA" id="ARBA00022989"/>
    </source>
</evidence>
<feature type="domain" description="G-protein coupled receptors family 1 profile" evidence="7">
    <location>
        <begin position="1"/>
        <end position="267"/>
    </location>
</feature>
<dbReference type="SUPFAM" id="SSF81321">
    <property type="entry name" value="Family A G protein-coupled receptor-like"/>
    <property type="match status" value="1"/>
</dbReference>
<organism evidence="8">
    <name type="scientific">Xenopsylla cheopis</name>
    <name type="common">Oriental rat flea</name>
    <name type="synonym">Pulex cheopis</name>
    <dbReference type="NCBI Taxonomy" id="163159"/>
    <lineage>
        <taxon>Eukaryota</taxon>
        <taxon>Metazoa</taxon>
        <taxon>Ecdysozoa</taxon>
        <taxon>Arthropoda</taxon>
        <taxon>Hexapoda</taxon>
        <taxon>Insecta</taxon>
        <taxon>Pterygota</taxon>
        <taxon>Neoptera</taxon>
        <taxon>Endopterygota</taxon>
        <taxon>Siphonaptera</taxon>
        <taxon>Pulicidae</taxon>
        <taxon>Xenopsyllinae</taxon>
        <taxon>Xenopsylla</taxon>
    </lineage>
</organism>
<protein>
    <submittedName>
        <fullName evidence="8">Putative membrane protein</fullName>
    </submittedName>
</protein>
<evidence type="ECO:0000259" key="7">
    <source>
        <dbReference type="PROSITE" id="PS50262"/>
    </source>
</evidence>
<evidence type="ECO:0000256" key="2">
    <source>
        <dbReference type="ARBA" id="ARBA00010663"/>
    </source>
</evidence>
<name>A0A6M2DXF6_XENCH</name>
<comment type="similarity">
    <text evidence="2">Belongs to the G-protein coupled receptor 1 family.</text>
</comment>
<feature type="transmembrane region" description="Helical" evidence="6">
    <location>
        <begin position="100"/>
        <end position="119"/>
    </location>
</feature>
<evidence type="ECO:0000256" key="1">
    <source>
        <dbReference type="ARBA" id="ARBA00004370"/>
    </source>
</evidence>
<dbReference type="InterPro" id="IPR017452">
    <property type="entry name" value="GPCR_Rhodpsn_7TM"/>
</dbReference>
<dbReference type="EMBL" id="GIIL01006958">
    <property type="protein sequence ID" value="NOV50684.1"/>
    <property type="molecule type" value="Transcribed_RNA"/>
</dbReference>
<dbReference type="InterPro" id="IPR000276">
    <property type="entry name" value="GPCR_Rhodpsn"/>
</dbReference>
<proteinExistence type="inferred from homology"/>
<dbReference type="PROSITE" id="PS50262">
    <property type="entry name" value="G_PROTEIN_RECEP_F1_2"/>
    <property type="match status" value="1"/>
</dbReference>
<feature type="transmembrane region" description="Helical" evidence="6">
    <location>
        <begin position="146"/>
        <end position="172"/>
    </location>
</feature>
<feature type="transmembrane region" description="Helical" evidence="6">
    <location>
        <begin position="247"/>
        <end position="266"/>
    </location>
</feature>
<sequence>MYAYYRGTWTLGLLSCKIYLGAETFSAAAVGYTIVALNLHTLVVTDLKCTEVRGRKFFTDESDFDSTSQNNLVVLHEEDRSSVSIIGKQKSDEKTVPHTLPAIMVWLLASSLSLTPLVLSNTTNFKELRTESCSISLITHHDDLTALLLFLLVSVFRACVPLLVLIGTCVALMYKLKKANKRNSTKLQRKQLLLAFVLNVSYILMTSHRSFLMVIQRFLPNFPIFEDEGSSYMSSILLNNDFILDTLRIPILSVMYYLISLLRPILCYWISMDVKIACGVVDTSQYIYI</sequence>
<dbReference type="GO" id="GO:0004930">
    <property type="term" value="F:G protein-coupled receptor activity"/>
    <property type="evidence" value="ECO:0007669"/>
    <property type="project" value="InterPro"/>
</dbReference>
<dbReference type="Gene3D" id="1.20.1070.10">
    <property type="entry name" value="Rhodopsin 7-helix transmembrane proteins"/>
    <property type="match status" value="1"/>
</dbReference>
<evidence type="ECO:0000256" key="5">
    <source>
        <dbReference type="ARBA" id="ARBA00023136"/>
    </source>
</evidence>
<keyword evidence="5 6" id="KW-0472">Membrane</keyword>